<dbReference type="SUPFAM" id="SSF53067">
    <property type="entry name" value="Actin-like ATPase domain"/>
    <property type="match status" value="2"/>
</dbReference>
<evidence type="ECO:0000256" key="9">
    <source>
        <dbReference type="RuleBase" id="RU003733"/>
    </source>
</evidence>
<dbReference type="PANTHER" id="PTHR43095:SF5">
    <property type="entry name" value="XYLULOSE KINASE"/>
    <property type="match status" value="1"/>
</dbReference>
<evidence type="ECO:0000256" key="2">
    <source>
        <dbReference type="ARBA" id="ARBA00022679"/>
    </source>
</evidence>
<dbReference type="PANTHER" id="PTHR43095">
    <property type="entry name" value="SUGAR KINASE"/>
    <property type="match status" value="1"/>
</dbReference>
<keyword evidence="3" id="KW-0547">Nucleotide-binding</keyword>
<dbReference type="PIRSF" id="PIRSF000538">
    <property type="entry name" value="GlpK"/>
    <property type="match status" value="1"/>
</dbReference>
<dbReference type="NCBIfam" id="TIGR02628">
    <property type="entry name" value="fuculo_kin_coli"/>
    <property type="match status" value="1"/>
</dbReference>
<dbReference type="InterPro" id="IPR018484">
    <property type="entry name" value="FGGY_N"/>
</dbReference>
<dbReference type="Pfam" id="PF00370">
    <property type="entry name" value="FGGY_N"/>
    <property type="match status" value="1"/>
</dbReference>
<keyword evidence="6" id="KW-0294">Fucose metabolism</keyword>
<dbReference type="Gene3D" id="3.30.420.40">
    <property type="match status" value="2"/>
</dbReference>
<evidence type="ECO:0000256" key="4">
    <source>
        <dbReference type="ARBA" id="ARBA00022777"/>
    </source>
</evidence>
<organism evidence="12 13">
    <name type="scientific">Seminibacterium arietis</name>
    <dbReference type="NCBI Taxonomy" id="1173502"/>
    <lineage>
        <taxon>Bacteria</taxon>
        <taxon>Pseudomonadati</taxon>
        <taxon>Pseudomonadota</taxon>
        <taxon>Gammaproteobacteria</taxon>
        <taxon>Pasteurellales</taxon>
        <taxon>Pasteurellaceae</taxon>
        <taxon>Seminibacterium</taxon>
    </lineage>
</organism>
<evidence type="ECO:0000259" key="10">
    <source>
        <dbReference type="Pfam" id="PF00370"/>
    </source>
</evidence>
<gene>
    <name evidence="12" type="primary">fucK</name>
    <name evidence="12" type="ORF">ACFQ02_04435</name>
</gene>
<comment type="similarity">
    <text evidence="1 9">Belongs to the FGGY kinase family.</text>
</comment>
<dbReference type="EC" id="2.7.1.51" evidence="8"/>
<protein>
    <recommendedName>
        <fullName evidence="8">L-fuculokinase</fullName>
        <ecNumber evidence="8">2.7.1.51</ecNumber>
    </recommendedName>
</protein>
<feature type="domain" description="Carbohydrate kinase FGGY C-terminal" evidence="11">
    <location>
        <begin position="261"/>
        <end position="446"/>
    </location>
</feature>
<dbReference type="GO" id="GO:0008737">
    <property type="term" value="F:L-fuculokinase activity"/>
    <property type="evidence" value="ECO:0007669"/>
    <property type="project" value="UniProtKB-EC"/>
</dbReference>
<evidence type="ECO:0000256" key="6">
    <source>
        <dbReference type="ARBA" id="ARBA00023253"/>
    </source>
</evidence>
<evidence type="ECO:0000313" key="13">
    <source>
        <dbReference type="Proteomes" id="UP001596996"/>
    </source>
</evidence>
<keyword evidence="13" id="KW-1185">Reference proteome</keyword>
<dbReference type="InterPro" id="IPR043129">
    <property type="entry name" value="ATPase_NBD"/>
</dbReference>
<dbReference type="EMBL" id="JBHTJN010000009">
    <property type="protein sequence ID" value="MFD0966100.1"/>
    <property type="molecule type" value="Genomic_DNA"/>
</dbReference>
<evidence type="ECO:0000313" key="12">
    <source>
        <dbReference type="EMBL" id="MFD0966100.1"/>
    </source>
</evidence>
<dbReference type="InterPro" id="IPR018483">
    <property type="entry name" value="Carb_kinase_FGGY_CS"/>
</dbReference>
<keyword evidence="4 9" id="KW-0418">Kinase</keyword>
<evidence type="ECO:0000256" key="1">
    <source>
        <dbReference type="ARBA" id="ARBA00009156"/>
    </source>
</evidence>
<dbReference type="RefSeq" id="WP_380819837.1">
    <property type="nucleotide sequence ID" value="NZ_JBHTJN010000009.1"/>
</dbReference>
<sequence>MSIILVLDCGATNLRAIALDQYGNILASHHIANCTSVDSGNPDYHIWDFDEIWKKLEQCVLHTLAQLEQSEMPLTEVIGITVTTFGVDGTAFDRFGKQIYPIISWKCPRTISIMQNLDRYFDINDLYQRNGVGLHSFNTLFKLIWLKENQPDIFKRMDKFVFISSMLNHRLTGVFSTDHTMAGTSMMTDLRRGSWDHKILSALDLTENHFPSFVYAGDQIGHLSATLAKKWGLNQVPVISSGHDTQFAVFGSGAKLHQPVLSSGTWEILMVRTEKAFPNFHDFSQELTTEFDAIFGYFNPAVQWLGSGVMEWIGKLFFSDVKDSQDYYSTMISAAENIPVGSNGVSFSNSFLPSNGVGAGKIKGLSITSTRGEIYRAALEYMAMQLSNGLNLLQHQGGFQTDSLICVGGGSKNKLWNQIRADVLGFPIDIVDVAECTVLGAAMFAFTHVGVYENIVVAQQVMSPVKRRIYPSEQSSLYQQLRQNY</sequence>
<feature type="domain" description="Carbohydrate kinase FGGY N-terminal" evidence="10">
    <location>
        <begin position="3"/>
        <end position="251"/>
    </location>
</feature>
<dbReference type="PROSITE" id="PS00933">
    <property type="entry name" value="FGGY_KINASES_1"/>
    <property type="match status" value="1"/>
</dbReference>
<dbReference type="InterPro" id="IPR050406">
    <property type="entry name" value="FGGY_Carb_Kinase"/>
</dbReference>
<proteinExistence type="inferred from homology"/>
<dbReference type="Proteomes" id="UP001596996">
    <property type="component" value="Unassembled WGS sequence"/>
</dbReference>
<dbReference type="InterPro" id="IPR018485">
    <property type="entry name" value="FGGY_C"/>
</dbReference>
<dbReference type="CDD" id="cd07773">
    <property type="entry name" value="ASKHA_NBD_FGGY_FK"/>
    <property type="match status" value="1"/>
</dbReference>
<dbReference type="Pfam" id="PF02782">
    <property type="entry name" value="FGGY_C"/>
    <property type="match status" value="1"/>
</dbReference>
<comment type="caution">
    <text evidence="12">The sequence shown here is derived from an EMBL/GenBank/DDBJ whole genome shotgun (WGS) entry which is preliminary data.</text>
</comment>
<evidence type="ECO:0000256" key="5">
    <source>
        <dbReference type="ARBA" id="ARBA00022840"/>
    </source>
</evidence>
<evidence type="ECO:0000259" key="11">
    <source>
        <dbReference type="Pfam" id="PF02782"/>
    </source>
</evidence>
<reference evidence="13" key="1">
    <citation type="journal article" date="2019" name="Int. J. Syst. Evol. Microbiol.">
        <title>The Global Catalogue of Microorganisms (GCM) 10K type strain sequencing project: providing services to taxonomists for standard genome sequencing and annotation.</title>
        <authorList>
            <consortium name="The Broad Institute Genomics Platform"/>
            <consortium name="The Broad Institute Genome Sequencing Center for Infectious Disease"/>
            <person name="Wu L."/>
            <person name="Ma J."/>
        </authorList>
    </citation>
    <scope>NUCLEOTIDE SEQUENCE [LARGE SCALE GENOMIC DNA]</scope>
    <source>
        <strain evidence="13">CCUG 61707</strain>
    </source>
</reference>
<keyword evidence="5" id="KW-0067">ATP-binding</keyword>
<evidence type="ECO:0000256" key="8">
    <source>
        <dbReference type="NCBIfam" id="TIGR02628"/>
    </source>
</evidence>
<name>A0ABW3I828_9PAST</name>
<keyword evidence="2 9" id="KW-0808">Transferase</keyword>
<dbReference type="InterPro" id="IPR013450">
    <property type="entry name" value="Fuculokinase"/>
</dbReference>
<keyword evidence="7" id="KW-0119">Carbohydrate metabolism</keyword>
<dbReference type="PROSITE" id="PS00445">
    <property type="entry name" value="FGGY_KINASES_2"/>
    <property type="match status" value="1"/>
</dbReference>
<evidence type="ECO:0000256" key="3">
    <source>
        <dbReference type="ARBA" id="ARBA00022741"/>
    </source>
</evidence>
<dbReference type="InterPro" id="IPR000577">
    <property type="entry name" value="Carb_kinase_FGGY"/>
</dbReference>
<accession>A0ABW3I828</accession>
<evidence type="ECO:0000256" key="7">
    <source>
        <dbReference type="ARBA" id="ARBA00023277"/>
    </source>
</evidence>